<dbReference type="eggNOG" id="COG1670">
    <property type="taxonomic scope" value="Bacteria"/>
</dbReference>
<dbReference type="RefSeq" id="WP_014799276.1">
    <property type="nucleotide sequence ID" value="NC_018018.1"/>
</dbReference>
<dbReference type="Gene3D" id="3.40.630.30">
    <property type="match status" value="1"/>
</dbReference>
<dbReference type="PANTHER" id="PTHR43415">
    <property type="entry name" value="SPERMIDINE N(1)-ACETYLTRANSFERASE"/>
    <property type="match status" value="1"/>
</dbReference>
<organism evidence="2 3">
    <name type="scientific">Bernardetia litoralis (strain ATCC 23117 / DSM 6794 / NBRC 15988 / NCIMB 1366 / Fx l1 / Sio-4)</name>
    <name type="common">Flexibacter litoralis</name>
    <dbReference type="NCBI Taxonomy" id="880071"/>
    <lineage>
        <taxon>Bacteria</taxon>
        <taxon>Pseudomonadati</taxon>
        <taxon>Bacteroidota</taxon>
        <taxon>Cytophagia</taxon>
        <taxon>Cytophagales</taxon>
        <taxon>Bernardetiaceae</taxon>
        <taxon>Bernardetia</taxon>
    </lineage>
</organism>
<sequence>MNISKNDRVSLKKLELQDAKLIFDWRNDETIVQMSSSQKKVSWEEHQQWIKNSINNPTRSVYIVNYNDQPVGQVRFDKDDEKDDFVYFSAYLLSRDTNKGIGSEALRLSCRKYFQENSIVQKAYSYIRVENEISKRFVMKGGFAPTTDKVIAEHETFKLMRSTVIDILNREKAAQKNIDFYSDLIKKHDLDVKSLNWGSKQSQEMRFELFSQLDNLNKKSILDIGCGLGDFYDWLEKNNLKTNYKGIDITPKMIEKAKERFPNANFEVKNVLERNENQKYDYVVASGIFYLVEQKPFEFMKKMIQKMFEMAEKGIAFNSLSSWADQKHENEFYANPSEVVDFCRTLSRKVVLKHHYHPADFTIYLYK</sequence>
<evidence type="ECO:0000313" key="2">
    <source>
        <dbReference type="EMBL" id="AFM05851.1"/>
    </source>
</evidence>
<reference evidence="3" key="1">
    <citation type="submission" date="2012-06" db="EMBL/GenBank/DDBJ databases">
        <title>The complete genome of Flexibacter litoralis DSM 6794.</title>
        <authorList>
            <person name="Lucas S."/>
            <person name="Copeland A."/>
            <person name="Lapidus A."/>
            <person name="Glavina del Rio T."/>
            <person name="Dalin E."/>
            <person name="Tice H."/>
            <person name="Bruce D."/>
            <person name="Goodwin L."/>
            <person name="Pitluck S."/>
            <person name="Peters L."/>
            <person name="Ovchinnikova G."/>
            <person name="Lu M."/>
            <person name="Kyrpides N."/>
            <person name="Mavromatis K."/>
            <person name="Ivanova N."/>
            <person name="Brettin T."/>
            <person name="Detter J.C."/>
            <person name="Han C."/>
            <person name="Larimer F."/>
            <person name="Land M."/>
            <person name="Hauser L."/>
            <person name="Markowitz V."/>
            <person name="Cheng J.-F."/>
            <person name="Hugenholtz P."/>
            <person name="Woyke T."/>
            <person name="Wu D."/>
            <person name="Spring S."/>
            <person name="Lang E."/>
            <person name="Kopitz M."/>
            <person name="Brambilla E."/>
            <person name="Klenk H.-P."/>
            <person name="Eisen J.A."/>
        </authorList>
    </citation>
    <scope>NUCLEOTIDE SEQUENCE [LARGE SCALE GENOMIC DNA]</scope>
    <source>
        <strain evidence="3">ATCC 23117 / DSM 6794 / NBRC 15988 / NCIMB 1366 / Sio-4</strain>
    </source>
</reference>
<dbReference type="Pfam" id="PF13302">
    <property type="entry name" value="Acetyltransf_3"/>
    <property type="match status" value="1"/>
</dbReference>
<dbReference type="CDD" id="cd02440">
    <property type="entry name" value="AdoMet_MTases"/>
    <property type="match status" value="1"/>
</dbReference>
<protein>
    <submittedName>
        <fullName evidence="2">Methyltransferase family protein</fullName>
    </submittedName>
</protein>
<dbReference type="InterPro" id="IPR000182">
    <property type="entry name" value="GNAT_dom"/>
</dbReference>
<dbReference type="Gene3D" id="3.40.50.150">
    <property type="entry name" value="Vaccinia Virus protein VP39"/>
    <property type="match status" value="1"/>
</dbReference>
<dbReference type="PANTHER" id="PTHR43415:SF3">
    <property type="entry name" value="GNAT-FAMILY ACETYLTRANSFERASE"/>
    <property type="match status" value="1"/>
</dbReference>
<dbReference type="InterPro" id="IPR016181">
    <property type="entry name" value="Acyl_CoA_acyltransferase"/>
</dbReference>
<gene>
    <name evidence="2" type="ordered locus">Fleli_3532</name>
</gene>
<dbReference type="GO" id="GO:0032259">
    <property type="term" value="P:methylation"/>
    <property type="evidence" value="ECO:0007669"/>
    <property type="project" value="UniProtKB-KW"/>
</dbReference>
<dbReference type="GO" id="GO:0016747">
    <property type="term" value="F:acyltransferase activity, transferring groups other than amino-acyl groups"/>
    <property type="evidence" value="ECO:0007669"/>
    <property type="project" value="InterPro"/>
</dbReference>
<dbReference type="SUPFAM" id="SSF53335">
    <property type="entry name" value="S-adenosyl-L-methionine-dependent methyltransferases"/>
    <property type="match status" value="1"/>
</dbReference>
<keyword evidence="3" id="KW-1185">Reference proteome</keyword>
<dbReference type="Pfam" id="PF13847">
    <property type="entry name" value="Methyltransf_31"/>
    <property type="match status" value="1"/>
</dbReference>
<dbReference type="EMBL" id="CP003345">
    <property type="protein sequence ID" value="AFM05851.1"/>
    <property type="molecule type" value="Genomic_DNA"/>
</dbReference>
<feature type="domain" description="N-acetyltransferase" evidence="1">
    <location>
        <begin position="9"/>
        <end position="165"/>
    </location>
</feature>
<dbReference type="GO" id="GO:0008168">
    <property type="term" value="F:methyltransferase activity"/>
    <property type="evidence" value="ECO:0007669"/>
    <property type="project" value="UniProtKB-KW"/>
</dbReference>
<keyword evidence="2" id="KW-0808">Transferase</keyword>
<dbReference type="AlphaFoldDB" id="I4APG6"/>
<accession>I4APG6</accession>
<dbReference type="KEGG" id="fli:Fleli_3532"/>
<dbReference type="STRING" id="880071.Fleli_3532"/>
<dbReference type="InterPro" id="IPR029063">
    <property type="entry name" value="SAM-dependent_MTases_sf"/>
</dbReference>
<proteinExistence type="predicted"/>
<dbReference type="eggNOG" id="COG4106">
    <property type="taxonomic scope" value="Bacteria"/>
</dbReference>
<dbReference type="InterPro" id="IPR025714">
    <property type="entry name" value="Methyltranfer_dom"/>
</dbReference>
<evidence type="ECO:0000259" key="1">
    <source>
        <dbReference type="PROSITE" id="PS51186"/>
    </source>
</evidence>
<dbReference type="HOGENOM" id="CLU_753873_0_0_10"/>
<name>I4APG6_BERLS</name>
<evidence type="ECO:0000313" key="3">
    <source>
        <dbReference type="Proteomes" id="UP000006054"/>
    </source>
</evidence>
<dbReference type="PROSITE" id="PS51186">
    <property type="entry name" value="GNAT"/>
    <property type="match status" value="1"/>
</dbReference>
<keyword evidence="2" id="KW-0489">Methyltransferase</keyword>
<dbReference type="SUPFAM" id="SSF55729">
    <property type="entry name" value="Acyl-CoA N-acyltransferases (Nat)"/>
    <property type="match status" value="1"/>
</dbReference>
<dbReference type="Proteomes" id="UP000006054">
    <property type="component" value="Chromosome"/>
</dbReference>